<feature type="transmembrane region" description="Helical" evidence="8">
    <location>
        <begin position="525"/>
        <end position="545"/>
    </location>
</feature>
<evidence type="ECO:0000256" key="5">
    <source>
        <dbReference type="ARBA" id="ARBA00022989"/>
    </source>
</evidence>
<dbReference type="PRINTS" id="PR01130">
    <property type="entry name" value="DERENTRNSPRT"/>
</dbReference>
<protein>
    <recommendedName>
        <fullName evidence="9">FAF domain-containing protein</fullName>
    </recommendedName>
</protein>
<keyword evidence="3" id="KW-0813">Transport</keyword>
<keyword evidence="5 8" id="KW-1133">Transmembrane helix</keyword>
<dbReference type="PANTHER" id="PTHR10332">
    <property type="entry name" value="EQUILIBRATIVE NUCLEOSIDE TRANSPORTER"/>
    <property type="match status" value="1"/>
</dbReference>
<evidence type="ECO:0000256" key="3">
    <source>
        <dbReference type="ARBA" id="ARBA00022448"/>
    </source>
</evidence>
<evidence type="ECO:0000256" key="1">
    <source>
        <dbReference type="ARBA" id="ARBA00004141"/>
    </source>
</evidence>
<accession>A0A9Q0KUR7</accession>
<dbReference type="PANTHER" id="PTHR10332:SF30">
    <property type="entry name" value="EQUILIBRATIVE NUCLEOTIDE TRANSPORTER 2"/>
    <property type="match status" value="1"/>
</dbReference>
<evidence type="ECO:0000256" key="4">
    <source>
        <dbReference type="ARBA" id="ARBA00022692"/>
    </source>
</evidence>
<feature type="transmembrane region" description="Helical" evidence="8">
    <location>
        <begin position="115"/>
        <end position="141"/>
    </location>
</feature>
<feature type="domain" description="FAF" evidence="9">
    <location>
        <begin position="717"/>
        <end position="770"/>
    </location>
</feature>
<keyword evidence="4 8" id="KW-0812">Transmembrane</keyword>
<dbReference type="InterPro" id="IPR036259">
    <property type="entry name" value="MFS_trans_sf"/>
</dbReference>
<feature type="region of interest" description="Disordered" evidence="7">
    <location>
        <begin position="771"/>
        <end position="810"/>
    </location>
</feature>
<dbReference type="GO" id="GO:0005886">
    <property type="term" value="C:plasma membrane"/>
    <property type="evidence" value="ECO:0007669"/>
    <property type="project" value="TreeGrafter"/>
</dbReference>
<feature type="region of interest" description="Disordered" evidence="7">
    <location>
        <begin position="665"/>
        <end position="684"/>
    </location>
</feature>
<organism evidence="10 11">
    <name type="scientific">Protea cynaroides</name>
    <dbReference type="NCBI Taxonomy" id="273540"/>
    <lineage>
        <taxon>Eukaryota</taxon>
        <taxon>Viridiplantae</taxon>
        <taxon>Streptophyta</taxon>
        <taxon>Embryophyta</taxon>
        <taxon>Tracheophyta</taxon>
        <taxon>Spermatophyta</taxon>
        <taxon>Magnoliopsida</taxon>
        <taxon>Proteales</taxon>
        <taxon>Proteaceae</taxon>
        <taxon>Protea</taxon>
    </lineage>
</organism>
<reference evidence="10" key="1">
    <citation type="journal article" date="2023" name="Plant J.">
        <title>The genome of the king protea, Protea cynaroides.</title>
        <authorList>
            <person name="Chang J."/>
            <person name="Duong T.A."/>
            <person name="Schoeman C."/>
            <person name="Ma X."/>
            <person name="Roodt D."/>
            <person name="Barker N."/>
            <person name="Li Z."/>
            <person name="Van de Peer Y."/>
            <person name="Mizrachi E."/>
        </authorList>
    </citation>
    <scope>NUCLEOTIDE SEQUENCE</scope>
    <source>
        <tissue evidence="10">Young leaves</tissue>
    </source>
</reference>
<feature type="transmembrane region" description="Helical" evidence="8">
    <location>
        <begin position="16"/>
        <end position="34"/>
    </location>
</feature>
<feature type="transmembrane region" description="Helical" evidence="8">
    <location>
        <begin position="278"/>
        <end position="298"/>
    </location>
</feature>
<dbReference type="EMBL" id="JAMYWD010000003">
    <property type="protein sequence ID" value="KAJ4977178.1"/>
    <property type="molecule type" value="Genomic_DNA"/>
</dbReference>
<evidence type="ECO:0000256" key="8">
    <source>
        <dbReference type="SAM" id="Phobius"/>
    </source>
</evidence>
<dbReference type="AlphaFoldDB" id="A0A9Q0KUR7"/>
<dbReference type="SUPFAM" id="SSF103473">
    <property type="entry name" value="MFS general substrate transporter"/>
    <property type="match status" value="1"/>
</dbReference>
<evidence type="ECO:0000256" key="2">
    <source>
        <dbReference type="ARBA" id="ARBA00007965"/>
    </source>
</evidence>
<feature type="transmembrane region" description="Helical" evidence="8">
    <location>
        <begin position="85"/>
        <end position="103"/>
    </location>
</feature>
<dbReference type="Pfam" id="PF01733">
    <property type="entry name" value="Nucleoside_tran"/>
    <property type="match status" value="1"/>
</dbReference>
<dbReference type="InterPro" id="IPR002259">
    <property type="entry name" value="Eqnu_transpt"/>
</dbReference>
<evidence type="ECO:0000256" key="7">
    <source>
        <dbReference type="SAM" id="MobiDB-lite"/>
    </source>
</evidence>
<evidence type="ECO:0000313" key="10">
    <source>
        <dbReference type="EMBL" id="KAJ4977178.1"/>
    </source>
</evidence>
<feature type="compositionally biased region" description="Acidic residues" evidence="7">
    <location>
        <begin position="671"/>
        <end position="681"/>
    </location>
</feature>
<feature type="transmembrane region" description="Helical" evidence="8">
    <location>
        <begin position="206"/>
        <end position="226"/>
    </location>
</feature>
<evidence type="ECO:0000259" key="9">
    <source>
        <dbReference type="Pfam" id="PF11250"/>
    </source>
</evidence>
<dbReference type="GO" id="GO:0005337">
    <property type="term" value="F:nucleoside transmembrane transporter activity"/>
    <property type="evidence" value="ECO:0007669"/>
    <property type="project" value="InterPro"/>
</dbReference>
<feature type="transmembrane region" description="Helical" evidence="8">
    <location>
        <begin position="377"/>
        <end position="396"/>
    </location>
</feature>
<dbReference type="Pfam" id="PF11250">
    <property type="entry name" value="FAF"/>
    <property type="match status" value="1"/>
</dbReference>
<feature type="transmembrane region" description="Helical" evidence="8">
    <location>
        <begin position="463"/>
        <end position="482"/>
    </location>
</feature>
<keyword evidence="11" id="KW-1185">Reference proteome</keyword>
<feature type="transmembrane region" description="Helical" evidence="8">
    <location>
        <begin position="551"/>
        <end position="575"/>
    </location>
</feature>
<feature type="transmembrane region" description="Helical" evidence="8">
    <location>
        <begin position="494"/>
        <end position="513"/>
    </location>
</feature>
<evidence type="ECO:0000256" key="6">
    <source>
        <dbReference type="ARBA" id="ARBA00023136"/>
    </source>
</evidence>
<comment type="similarity">
    <text evidence="2">Belongs to the SLC29A/ENT transporter (TC 2.A.57) family.</text>
</comment>
<feature type="transmembrane region" description="Helical" evidence="8">
    <location>
        <begin position="246"/>
        <end position="266"/>
    </location>
</feature>
<name>A0A9Q0KUR7_9MAGN</name>
<feature type="transmembrane region" description="Helical" evidence="8">
    <location>
        <begin position="344"/>
        <end position="365"/>
    </location>
</feature>
<feature type="transmembrane region" description="Helical" evidence="8">
    <location>
        <begin position="304"/>
        <end position="324"/>
    </location>
</feature>
<dbReference type="InterPro" id="IPR046431">
    <property type="entry name" value="FAF_dom"/>
</dbReference>
<feature type="transmembrane region" description="Helical" evidence="8">
    <location>
        <begin position="587"/>
        <end position="610"/>
    </location>
</feature>
<dbReference type="Proteomes" id="UP001141806">
    <property type="component" value="Unassembled WGS sequence"/>
</dbReference>
<proteinExistence type="inferred from homology"/>
<evidence type="ECO:0000313" key="11">
    <source>
        <dbReference type="Proteomes" id="UP001141806"/>
    </source>
</evidence>
<sequence length="810" mass="89544">MPTLSGSDPVKLKEKYAAVLLCWSFAMRSFLPWNNMLTIEDYYMMLFSIHIHPLSQYSLHGMRLFCLQSFYFTAKYGDQGWMLKLTSLLGLTNGYLTVCFLTTSPKGYKGLEQNALGNLLVLFFLGIVFATVTLDWLWLIGKGSVCIRSQRYESEIREEAPGLAELQEGDTGRAEGCGGSDGVGEKQRVGKVEPQKWGQGGDGRGVGRYAAVTLCWILGIGALLSWNSMLTIEDYYMILFPNYHPSRVLTLVYQPFAFGTISILVYYEAKLNTRIRNLFGYILFFLSSLMVLILALATSGKGGIGYYIGLCVISGCFGVADALVEGGMVGDLSFMSSEMVQSFLAGLAASGTLTSALGLITKAAFSSSGDGLRKGALLFFGITSFIELLCVLLYVFTFPKLPIVKYYHSKAASEGAKTVSANFAAGDIETQPSRVYPYLQNEEDSKLQERLGNKELIFQNIDYAFDLFLIYALTLSIFPGFLAEDTGSHSLGSWYDIVLSTMYNVCDLIGRYVPLIKGLMMKSRMGLLIVILLRFLFVPAFYFTAKYGDQGWMLMLTSLLGLTNGYLTVCVLTAAPKGYKGPEQNALGNLLILFLLGGIFAGVTLDWLWLIGKVLCGGGGGDDESFSHKNPKSSESLQLYTEGLGSESADDVEDFTPRISSYEGFVSDDGNTNEEDENEEEVMGKSRATMHFMPSFPGRSRNFSRRSSFGSGSVAPSFPPPISCIGRSGKPWVCFRSYLRDSRFILKEIRIPTQEFLRSCQEDGRLKLRFVQPDEEIPEEEEEGEEEDNVVDDEVLDAENGEADDQGNLC</sequence>
<feature type="compositionally biased region" description="Acidic residues" evidence="7">
    <location>
        <begin position="773"/>
        <end position="810"/>
    </location>
</feature>
<gene>
    <name evidence="10" type="ORF">NE237_002284</name>
</gene>
<keyword evidence="6 8" id="KW-0472">Membrane</keyword>
<dbReference type="OrthoDB" id="1856718at2759"/>
<comment type="caution">
    <text evidence="10">The sequence shown here is derived from an EMBL/GenBank/DDBJ whole genome shotgun (WGS) entry which is preliminary data.</text>
</comment>
<comment type="subcellular location">
    <subcellularLocation>
        <location evidence="1">Membrane</location>
        <topology evidence="1">Multi-pass membrane protein</topology>
    </subcellularLocation>
</comment>